<dbReference type="Proteomes" id="UP000223576">
    <property type="component" value="Segment"/>
</dbReference>
<dbReference type="Proteomes" id="UP000223288">
    <property type="component" value="Segment"/>
</dbReference>
<dbReference type="Proteomes" id="UP000224257">
    <property type="component" value="Segment"/>
</dbReference>
<evidence type="ECO:0000313" key="6">
    <source>
        <dbReference type="EMBL" id="AOO14211.1"/>
    </source>
</evidence>
<reference evidence="10 11" key="1">
    <citation type="journal article" date="2016" name="Environ. Microbiol.">
        <title>Genomic diversification of marine cyanophages into stable ecotypes.</title>
        <authorList>
            <person name="Marston M.F."/>
            <person name="Martiny J.B."/>
        </authorList>
    </citation>
    <scope>NUCLEOTIDE SEQUENCE [LARGE SCALE GENOMIC DNA]</scope>
    <source>
        <strain evidence="1">LIS_02_1110</strain>
        <strain evidence="2">LIS_22_0610</strain>
        <strain evidence="3">Np_11_1211</strain>
        <strain evidence="4">Np_45_0711</strain>
        <strain evidence="5">RW_03_0110</strain>
        <strain evidence="6">Sn_11_0110</strain>
        <strain evidence="7">Sn_18_0910</strain>
        <strain evidence="8">Sn_23_0910</strain>
        <strain evidence="9">W1_23_0910</strain>
    </source>
</reference>
<dbReference type="Proteomes" id="UP000225808">
    <property type="component" value="Segment"/>
</dbReference>
<dbReference type="EMBL" id="KX349303">
    <property type="protein sequence ID" value="AOO14211.1"/>
    <property type="molecule type" value="Genomic_DNA"/>
</dbReference>
<gene>
    <name evidence="1" type="ORF">LIS021110_017</name>
    <name evidence="2" type="ORF">LIS110610_017</name>
    <name evidence="3" type="ORF">Np111211_017</name>
    <name evidence="4" type="ORF">Np450711_017</name>
    <name evidence="5" type="ORF">RW030110_017</name>
    <name evidence="6" type="ORF">Sn110110_017</name>
    <name evidence="7" type="ORF">Sn180910_017</name>
    <name evidence="8" type="ORF">Sn230910_017</name>
    <name evidence="9" type="ORF">W1230910_017</name>
</gene>
<sequence length="63" mass="7578">MEDTQYLEHVVVNVAQRKIEMTSDRGDYEEVQFLWDEEGREGFTDTWNMIKAFVPDEMYSVRL</sequence>
<dbReference type="Proteomes" id="UP000224953">
    <property type="component" value="Genome"/>
</dbReference>
<proteinExistence type="predicted"/>
<protein>
    <submittedName>
        <fullName evidence="4">Uncharacterized protein</fullName>
    </submittedName>
</protein>
<dbReference type="Proteomes" id="UP000223981">
    <property type="component" value="Segment"/>
</dbReference>
<dbReference type="EMBL" id="KX349299">
    <property type="protein sequence ID" value="AOO13347.1"/>
    <property type="molecule type" value="Genomic_DNA"/>
</dbReference>
<dbReference type="EMBL" id="KX349301">
    <property type="protein sequence ID" value="AOO13779.1"/>
    <property type="molecule type" value="Genomic_DNA"/>
</dbReference>
<dbReference type="EMBL" id="KX349300">
    <property type="protein sequence ID" value="AOO13563.1"/>
    <property type="molecule type" value="Genomic_DNA"/>
</dbReference>
<dbReference type="EMBL" id="KX349302">
    <property type="protein sequence ID" value="AOO13995.1"/>
    <property type="molecule type" value="Genomic_DNA"/>
</dbReference>
<dbReference type="EMBL" id="KX349305">
    <property type="protein sequence ID" value="AOO14647.1"/>
    <property type="molecule type" value="Genomic_DNA"/>
</dbReference>
<evidence type="ECO:0000313" key="10">
    <source>
        <dbReference type="Proteomes" id="UP000223288"/>
    </source>
</evidence>
<dbReference type="EMBL" id="KX349298">
    <property type="protein sequence ID" value="AOO13131.1"/>
    <property type="molecule type" value="Genomic_DNA"/>
</dbReference>
<evidence type="ECO:0000313" key="3">
    <source>
        <dbReference type="EMBL" id="AOO13563.1"/>
    </source>
</evidence>
<dbReference type="Proteomes" id="UP000223711">
    <property type="component" value="Segment"/>
</dbReference>
<dbReference type="EMBL" id="KX349304">
    <property type="protein sequence ID" value="AOO14431.1"/>
    <property type="molecule type" value="Genomic_DNA"/>
</dbReference>
<evidence type="ECO:0000313" key="4">
    <source>
        <dbReference type="EMBL" id="AOO13779.1"/>
    </source>
</evidence>
<evidence type="ECO:0000313" key="7">
    <source>
        <dbReference type="EMBL" id="AOO14431.1"/>
    </source>
</evidence>
<dbReference type="EMBL" id="KX349306">
    <property type="protein sequence ID" value="AOO14863.1"/>
    <property type="molecule type" value="Genomic_DNA"/>
</dbReference>
<dbReference type="InterPro" id="IPR055718">
    <property type="entry name" value="DUF7294"/>
</dbReference>
<evidence type="ECO:0000313" key="5">
    <source>
        <dbReference type="EMBL" id="AOO13995.1"/>
    </source>
</evidence>
<dbReference type="Proteomes" id="UP000226173">
    <property type="component" value="Segment"/>
</dbReference>
<evidence type="ECO:0000313" key="8">
    <source>
        <dbReference type="EMBL" id="AOO14647.1"/>
    </source>
</evidence>
<evidence type="ECO:0000313" key="1">
    <source>
        <dbReference type="EMBL" id="AOO13131.1"/>
    </source>
</evidence>
<dbReference type="Proteomes" id="UP000225271">
    <property type="component" value="Segment"/>
</dbReference>
<evidence type="ECO:0000313" key="2">
    <source>
        <dbReference type="EMBL" id="AOO13347.1"/>
    </source>
</evidence>
<dbReference type="Pfam" id="PF23966">
    <property type="entry name" value="DUF7294"/>
    <property type="match status" value="1"/>
</dbReference>
<name>A0A1D7SJS9_9CAUD</name>
<accession>A0A1D7SJS9</accession>
<evidence type="ECO:0000313" key="11">
    <source>
        <dbReference type="Proteomes" id="UP000223576"/>
    </source>
</evidence>
<evidence type="ECO:0000313" key="9">
    <source>
        <dbReference type="EMBL" id="AOO14863.1"/>
    </source>
</evidence>
<organism evidence="4 12">
    <name type="scientific">Cyanophage S-RIM14</name>
    <dbReference type="NCBI Taxonomy" id="1278423"/>
    <lineage>
        <taxon>Viruses</taxon>
        <taxon>Duplodnaviria</taxon>
        <taxon>Heunggongvirae</taxon>
        <taxon>Uroviricota</taxon>
        <taxon>Caudoviricetes</taxon>
        <taxon>Pantevenvirales</taxon>
        <taxon>Kyanoviridae</taxon>
        <taxon>Ahtivirus</taxon>
        <taxon>Ahtivirus sagseatwo</taxon>
    </lineage>
</organism>
<evidence type="ECO:0000313" key="12">
    <source>
        <dbReference type="Proteomes" id="UP000224257"/>
    </source>
</evidence>